<dbReference type="EMBL" id="JBEEWF010000007">
    <property type="protein sequence ID" value="MEQ5348881.1"/>
    <property type="molecule type" value="Genomic_DNA"/>
</dbReference>
<evidence type="ECO:0000313" key="1">
    <source>
        <dbReference type="EMBL" id="MEQ5348881.1"/>
    </source>
</evidence>
<protein>
    <recommendedName>
        <fullName evidence="3">Phage protein</fullName>
    </recommendedName>
</protein>
<evidence type="ECO:0000313" key="2">
    <source>
        <dbReference type="Proteomes" id="UP001436462"/>
    </source>
</evidence>
<evidence type="ECO:0008006" key="3">
    <source>
        <dbReference type="Google" id="ProtNLM"/>
    </source>
</evidence>
<sequence>MNTALCTQDNQVWDAESFYKLSNEKLQLMRKSLLCTECHGNAWFRISSYGNNSPHFCAHHEENCPLATTYEVIGDGDGGTGTPATDLDNGIVLNLGKEKNYNIDVAKKDVEEHIITGQQRTSEQVKNGGGLSFPAHMTLKNVLYQLVRSDKLYSSDQRIIIKDDIFEGLPQIANQLFVNFADVKPWLNEQKRIFWGFISDARQTKDGKIWLNAGNISSGLSIAINPEIGQDFKEYFKIEDSLDSLAGCHALIIGDCYYASSGKPVIWCANLNYLMLRRYNFTE</sequence>
<accession>A0ABV1LDE6</accession>
<reference evidence="1 2" key="1">
    <citation type="submission" date="2024-04" db="EMBL/GenBank/DDBJ databases">
        <title>Role of Flies in the Dissemination of Carbapenem-Resistant Enterobacteriaceae (CRE): An Epidemiological and Genomic Study in China.</title>
        <authorList>
            <person name="Kaichao C."/>
            <person name="Zhang R."/>
            <person name="Chen S."/>
        </authorList>
    </citation>
    <scope>NUCLEOTIDE SEQUENCE [LARGE SCALE GENOMIC DNA]</scope>
    <source>
        <strain evidence="2">fly-1011</strain>
    </source>
</reference>
<comment type="caution">
    <text evidence="1">The sequence shown here is derived from an EMBL/GenBank/DDBJ whole genome shotgun (WGS) entry which is preliminary data.</text>
</comment>
<keyword evidence="2" id="KW-1185">Reference proteome</keyword>
<dbReference type="RefSeq" id="WP_349419957.1">
    <property type="nucleotide sequence ID" value="NZ_JBEEWF010000007.1"/>
</dbReference>
<proteinExistence type="predicted"/>
<gene>
    <name evidence="1" type="ORF">ABN253_11870</name>
</gene>
<organism evidence="1 2">
    <name type="scientific">Proteus genomosp. 6</name>
    <dbReference type="NCBI Taxonomy" id="1311820"/>
    <lineage>
        <taxon>Bacteria</taxon>
        <taxon>Pseudomonadati</taxon>
        <taxon>Pseudomonadota</taxon>
        <taxon>Gammaproteobacteria</taxon>
        <taxon>Enterobacterales</taxon>
        <taxon>Morganellaceae</taxon>
        <taxon>Proteus</taxon>
    </lineage>
</organism>
<dbReference type="Proteomes" id="UP001436462">
    <property type="component" value="Unassembled WGS sequence"/>
</dbReference>
<name>A0ABV1LDE6_9GAMM</name>